<sequence>MSQVTIYLEPETLDIAKSAAARTHVSVSKWFSQLVLAEHARTQPGNLLAALEEIDRLHGTAGRDDLDFLLDPKTRNAGLGQDLPREPFDC</sequence>
<evidence type="ECO:0000313" key="1">
    <source>
        <dbReference type="EMBL" id="RFO98700.1"/>
    </source>
</evidence>
<organism evidence="1 2">
    <name type="scientific">Rhodoferax lacus</name>
    <dbReference type="NCBI Taxonomy" id="2184758"/>
    <lineage>
        <taxon>Bacteria</taxon>
        <taxon>Pseudomonadati</taxon>
        <taxon>Pseudomonadota</taxon>
        <taxon>Betaproteobacteria</taxon>
        <taxon>Burkholderiales</taxon>
        <taxon>Comamonadaceae</taxon>
        <taxon>Rhodoferax</taxon>
    </lineage>
</organism>
<name>A0A3E1RJE2_9BURK</name>
<accession>A0A3E1RJE2</accession>
<keyword evidence="2" id="KW-1185">Reference proteome</keyword>
<evidence type="ECO:0000313" key="2">
    <source>
        <dbReference type="Proteomes" id="UP000260665"/>
    </source>
</evidence>
<dbReference type="EMBL" id="QFZK01000001">
    <property type="protein sequence ID" value="RFO98700.1"/>
    <property type="molecule type" value="Genomic_DNA"/>
</dbReference>
<dbReference type="RefSeq" id="WP_117173546.1">
    <property type="nucleotide sequence ID" value="NZ_QFZK01000001.1"/>
</dbReference>
<gene>
    <name evidence="1" type="ORF">DIC66_02110</name>
</gene>
<dbReference type="OrthoDB" id="9181830at2"/>
<reference evidence="1 2" key="1">
    <citation type="submission" date="2018-05" db="EMBL/GenBank/DDBJ databases">
        <title>Rhodoferax soyangensis sp.nov., isolated from an oligotrophic freshwater lake.</title>
        <authorList>
            <person name="Park M."/>
        </authorList>
    </citation>
    <scope>NUCLEOTIDE SEQUENCE [LARGE SCALE GENOMIC DNA]</scope>
    <source>
        <strain evidence="1 2">IMCC26218</strain>
    </source>
</reference>
<comment type="caution">
    <text evidence="1">The sequence shown here is derived from an EMBL/GenBank/DDBJ whole genome shotgun (WGS) entry which is preliminary data.</text>
</comment>
<proteinExistence type="predicted"/>
<dbReference type="AlphaFoldDB" id="A0A3E1RJE2"/>
<dbReference type="Proteomes" id="UP000260665">
    <property type="component" value="Unassembled WGS sequence"/>
</dbReference>
<protein>
    <submittedName>
        <fullName evidence="1">Uncharacterized protein</fullName>
    </submittedName>
</protein>